<dbReference type="Proteomes" id="UP000053593">
    <property type="component" value="Unassembled WGS sequence"/>
</dbReference>
<keyword evidence="2" id="KW-1185">Reference proteome</keyword>
<dbReference type="EMBL" id="KN834819">
    <property type="protein sequence ID" value="KIK54178.1"/>
    <property type="molecule type" value="Genomic_DNA"/>
</dbReference>
<sequence>MNDGESAYLLKPDIVGVLGKEAPETLFRSPPYQEENEVVIPVQIKNDWQTLVLQAGIYAHCMFSASPLRQLVLIFGSDHVQHYLRFLVYHRGALTASNPLNLNLSEGQRTLSLCFSLSSLGKPAEMLDSQHSATKPRLP</sequence>
<evidence type="ECO:0000313" key="2">
    <source>
        <dbReference type="Proteomes" id="UP000053593"/>
    </source>
</evidence>
<proteinExistence type="predicted"/>
<evidence type="ECO:0000313" key="1">
    <source>
        <dbReference type="EMBL" id="KIK54178.1"/>
    </source>
</evidence>
<dbReference type="HOGENOM" id="CLU_1845330_0_0_1"/>
<organism evidence="1 2">
    <name type="scientific">Collybiopsis luxurians FD-317 M1</name>
    <dbReference type="NCBI Taxonomy" id="944289"/>
    <lineage>
        <taxon>Eukaryota</taxon>
        <taxon>Fungi</taxon>
        <taxon>Dikarya</taxon>
        <taxon>Basidiomycota</taxon>
        <taxon>Agaricomycotina</taxon>
        <taxon>Agaricomycetes</taxon>
        <taxon>Agaricomycetidae</taxon>
        <taxon>Agaricales</taxon>
        <taxon>Marasmiineae</taxon>
        <taxon>Omphalotaceae</taxon>
        <taxon>Collybiopsis</taxon>
        <taxon>Collybiopsis luxurians</taxon>
    </lineage>
</organism>
<protein>
    <submittedName>
        <fullName evidence="1">Uncharacterized protein</fullName>
    </submittedName>
</protein>
<accession>A0A0D0CGU5</accession>
<dbReference type="AlphaFoldDB" id="A0A0D0CGU5"/>
<dbReference type="OrthoDB" id="3182677at2759"/>
<reference evidence="1 2" key="1">
    <citation type="submission" date="2014-04" db="EMBL/GenBank/DDBJ databases">
        <title>Evolutionary Origins and Diversification of the Mycorrhizal Mutualists.</title>
        <authorList>
            <consortium name="DOE Joint Genome Institute"/>
            <consortium name="Mycorrhizal Genomics Consortium"/>
            <person name="Kohler A."/>
            <person name="Kuo A."/>
            <person name="Nagy L.G."/>
            <person name="Floudas D."/>
            <person name="Copeland A."/>
            <person name="Barry K.W."/>
            <person name="Cichocki N."/>
            <person name="Veneault-Fourrey C."/>
            <person name="LaButti K."/>
            <person name="Lindquist E.A."/>
            <person name="Lipzen A."/>
            <person name="Lundell T."/>
            <person name="Morin E."/>
            <person name="Murat C."/>
            <person name="Riley R."/>
            <person name="Ohm R."/>
            <person name="Sun H."/>
            <person name="Tunlid A."/>
            <person name="Henrissat B."/>
            <person name="Grigoriev I.V."/>
            <person name="Hibbett D.S."/>
            <person name="Martin F."/>
        </authorList>
    </citation>
    <scope>NUCLEOTIDE SEQUENCE [LARGE SCALE GENOMIC DNA]</scope>
    <source>
        <strain evidence="1 2">FD-317 M1</strain>
    </source>
</reference>
<gene>
    <name evidence="1" type="ORF">GYMLUDRAFT_918481</name>
</gene>
<name>A0A0D0CGU5_9AGAR</name>